<dbReference type="Pfam" id="PF13673">
    <property type="entry name" value="Acetyltransf_10"/>
    <property type="match status" value="1"/>
</dbReference>
<dbReference type="RefSeq" id="WP_249331857.1">
    <property type="nucleotide sequence ID" value="NZ_JACRSY010000005.1"/>
</dbReference>
<dbReference type="GO" id="GO:0016747">
    <property type="term" value="F:acyltransferase activity, transferring groups other than amino-acyl groups"/>
    <property type="evidence" value="ECO:0007669"/>
    <property type="project" value="InterPro"/>
</dbReference>
<keyword evidence="1 4" id="KW-0808">Transferase</keyword>
<gene>
    <name evidence="4" type="ORF">H8718_04485</name>
</gene>
<dbReference type="InterPro" id="IPR016181">
    <property type="entry name" value="Acyl_CoA_acyltransferase"/>
</dbReference>
<evidence type="ECO:0000313" key="4">
    <source>
        <dbReference type="EMBL" id="MBC8578787.1"/>
    </source>
</evidence>
<evidence type="ECO:0000313" key="5">
    <source>
        <dbReference type="Proteomes" id="UP000655830"/>
    </source>
</evidence>
<proteinExistence type="predicted"/>
<dbReference type="Gene3D" id="3.40.630.30">
    <property type="match status" value="1"/>
</dbReference>
<name>A0A926EI11_9FIRM</name>
<dbReference type="EC" id="2.3.1.-" evidence="4"/>
<comment type="caution">
    <text evidence="4">The sequence shown here is derived from an EMBL/GenBank/DDBJ whole genome shotgun (WGS) entry which is preliminary data.</text>
</comment>
<evidence type="ECO:0000256" key="1">
    <source>
        <dbReference type="ARBA" id="ARBA00022679"/>
    </source>
</evidence>
<dbReference type="PROSITE" id="PS51186">
    <property type="entry name" value="GNAT"/>
    <property type="match status" value="1"/>
</dbReference>
<accession>A0A926EI11</accession>
<dbReference type="PANTHER" id="PTHR43800:SF1">
    <property type="entry name" value="PEPTIDYL-LYSINE N-ACETYLTRANSFERASE YJAB"/>
    <property type="match status" value="1"/>
</dbReference>
<dbReference type="InterPro" id="IPR000182">
    <property type="entry name" value="GNAT_dom"/>
</dbReference>
<reference evidence="4" key="1">
    <citation type="submission" date="2020-08" db="EMBL/GenBank/DDBJ databases">
        <title>Genome public.</title>
        <authorList>
            <person name="Liu C."/>
            <person name="Sun Q."/>
        </authorList>
    </citation>
    <scope>NUCLEOTIDE SEQUENCE</scope>
    <source>
        <strain evidence="4">NSJ-12</strain>
    </source>
</reference>
<keyword evidence="5" id="KW-1185">Reference proteome</keyword>
<dbReference type="Proteomes" id="UP000655830">
    <property type="component" value="Unassembled WGS sequence"/>
</dbReference>
<sequence length="150" mass="17439">MTKYSIYKMQDVQIEEVMNIWLTSTLQGHPFIARDYWEANYKVVKEQYLPLAKTFVYEEGKQIQGFISIIEGSFIGALFVDTHSQGKGVGKALIDYCKAQYEVLELAAYVENQRAVDFYKKQGFHVIAEQENEDSKAREYGMRWEKVLSV</sequence>
<evidence type="ECO:0000259" key="3">
    <source>
        <dbReference type="PROSITE" id="PS51186"/>
    </source>
</evidence>
<dbReference type="CDD" id="cd04301">
    <property type="entry name" value="NAT_SF"/>
    <property type="match status" value="1"/>
</dbReference>
<evidence type="ECO:0000256" key="2">
    <source>
        <dbReference type="ARBA" id="ARBA00023315"/>
    </source>
</evidence>
<dbReference type="EMBL" id="JACRSY010000005">
    <property type="protein sequence ID" value="MBC8578787.1"/>
    <property type="molecule type" value="Genomic_DNA"/>
</dbReference>
<dbReference type="AlphaFoldDB" id="A0A926EI11"/>
<keyword evidence="2 4" id="KW-0012">Acyltransferase</keyword>
<dbReference type="NCBIfam" id="NF007853">
    <property type="entry name" value="PRK10562.1"/>
    <property type="match status" value="1"/>
</dbReference>
<protein>
    <submittedName>
        <fullName evidence="4">N-acetyltransferase</fullName>
        <ecNumber evidence="4">2.3.1.-</ecNumber>
    </submittedName>
</protein>
<dbReference type="PANTHER" id="PTHR43800">
    <property type="entry name" value="PEPTIDYL-LYSINE N-ACETYLTRANSFERASE YJAB"/>
    <property type="match status" value="1"/>
</dbReference>
<feature type="domain" description="N-acetyltransferase" evidence="3">
    <location>
        <begin position="4"/>
        <end position="145"/>
    </location>
</feature>
<organism evidence="4 5">
    <name type="scientific">Zhenhengia yiwuensis</name>
    <dbReference type="NCBI Taxonomy" id="2763666"/>
    <lineage>
        <taxon>Bacteria</taxon>
        <taxon>Bacillati</taxon>
        <taxon>Bacillota</taxon>
        <taxon>Clostridia</taxon>
        <taxon>Lachnospirales</taxon>
        <taxon>Lachnospiraceae</taxon>
        <taxon>Zhenhengia</taxon>
    </lineage>
</organism>
<dbReference type="SUPFAM" id="SSF55729">
    <property type="entry name" value="Acyl-CoA N-acyltransferases (Nat)"/>
    <property type="match status" value="1"/>
</dbReference>